<evidence type="ECO:0000313" key="3">
    <source>
        <dbReference type="EMBL" id="JAE15694.1"/>
    </source>
</evidence>
<reference evidence="3" key="1">
    <citation type="submission" date="2014-09" db="EMBL/GenBank/DDBJ databases">
        <authorList>
            <person name="Magalhaes I.L.F."/>
            <person name="Oliveira U."/>
            <person name="Santos F.R."/>
            <person name="Vidigal T.H.D.A."/>
            <person name="Brescovit A.D."/>
            <person name="Santos A.J."/>
        </authorList>
    </citation>
    <scope>NUCLEOTIDE SEQUENCE</scope>
    <source>
        <tissue evidence="3">Shoot tissue taken approximately 20 cm above the soil surface</tissue>
    </source>
</reference>
<feature type="compositionally biased region" description="Polar residues" evidence="1">
    <location>
        <begin position="1"/>
        <end position="15"/>
    </location>
</feature>
<accession>A0A0A9FWV9</accession>
<evidence type="ECO:0000256" key="1">
    <source>
        <dbReference type="SAM" id="MobiDB-lite"/>
    </source>
</evidence>
<keyword evidence="2" id="KW-0472">Membrane</keyword>
<protein>
    <submittedName>
        <fullName evidence="3">Uncharacterized protein</fullName>
    </submittedName>
</protein>
<feature type="region of interest" description="Disordered" evidence="1">
    <location>
        <begin position="32"/>
        <end position="51"/>
    </location>
</feature>
<feature type="region of interest" description="Disordered" evidence="1">
    <location>
        <begin position="1"/>
        <end position="26"/>
    </location>
</feature>
<reference evidence="3" key="2">
    <citation type="journal article" date="2015" name="Data Brief">
        <title>Shoot transcriptome of the giant reed, Arundo donax.</title>
        <authorList>
            <person name="Barrero R.A."/>
            <person name="Guerrero F.D."/>
            <person name="Moolhuijzen P."/>
            <person name="Goolsby J.A."/>
            <person name="Tidwell J."/>
            <person name="Bellgard S.E."/>
            <person name="Bellgard M.I."/>
        </authorList>
    </citation>
    <scope>NUCLEOTIDE SEQUENCE</scope>
    <source>
        <tissue evidence="3">Shoot tissue taken approximately 20 cm above the soil surface</tissue>
    </source>
</reference>
<dbReference type="EMBL" id="GBRH01182202">
    <property type="protein sequence ID" value="JAE15694.1"/>
    <property type="molecule type" value="Transcribed_RNA"/>
</dbReference>
<evidence type="ECO:0000256" key="2">
    <source>
        <dbReference type="SAM" id="Phobius"/>
    </source>
</evidence>
<feature type="transmembrane region" description="Helical" evidence="2">
    <location>
        <begin position="57"/>
        <end position="79"/>
    </location>
</feature>
<organism evidence="3">
    <name type="scientific">Arundo donax</name>
    <name type="common">Giant reed</name>
    <name type="synonym">Donax arundinaceus</name>
    <dbReference type="NCBI Taxonomy" id="35708"/>
    <lineage>
        <taxon>Eukaryota</taxon>
        <taxon>Viridiplantae</taxon>
        <taxon>Streptophyta</taxon>
        <taxon>Embryophyta</taxon>
        <taxon>Tracheophyta</taxon>
        <taxon>Spermatophyta</taxon>
        <taxon>Magnoliopsida</taxon>
        <taxon>Liliopsida</taxon>
        <taxon>Poales</taxon>
        <taxon>Poaceae</taxon>
        <taxon>PACMAD clade</taxon>
        <taxon>Arundinoideae</taxon>
        <taxon>Arundineae</taxon>
        <taxon>Arundo</taxon>
    </lineage>
</organism>
<keyword evidence="2" id="KW-0812">Transmembrane</keyword>
<keyword evidence="2" id="KW-1133">Transmembrane helix</keyword>
<dbReference type="AlphaFoldDB" id="A0A0A9FWV9"/>
<proteinExistence type="predicted"/>
<sequence>MTRRSAPSTSSTMRTVSRPACPCPPPQCTPPAPMDFASIRGASRSSPRYSATRSARWVPALQAMAFPMGSWGLVAPALWSRPPGQR</sequence>
<name>A0A0A9FWV9_ARUDO</name>